<feature type="chain" id="PRO_5002876956" description="LysM domain-containing protein" evidence="1">
    <location>
        <begin position="29"/>
        <end position="97"/>
    </location>
</feature>
<dbReference type="PANTHER" id="PTHR33648:SF15">
    <property type="entry name" value="OS04G0572800 PROTEIN"/>
    <property type="match status" value="1"/>
</dbReference>
<reference evidence="2" key="1">
    <citation type="submission" date="2007-06" db="EMBL/GenBank/DDBJ databases">
        <title>Full length cDNA sequences from Sitka Spruce (Picea sitchensis).</title>
        <authorList>
            <person name="Ralph S.G."/>
            <person name="Chun H.E."/>
            <person name="Liao N."/>
            <person name="Ali J."/>
            <person name="Reid K."/>
            <person name="Kolosova N."/>
            <person name="Cooper N."/>
            <person name="Cullis C."/>
            <person name="Jancsik S."/>
            <person name="Moore R."/>
            <person name="Mayo M."/>
            <person name="Wagner S."/>
            <person name="Holt R.A."/>
            <person name="Jones S.J.M."/>
            <person name="Marra M.A."/>
            <person name="Ritland C.E."/>
            <person name="Ritland K."/>
            <person name="Bohlmann J."/>
        </authorList>
    </citation>
    <scope>NUCLEOTIDE SEQUENCE</scope>
    <source>
        <tissue evidence="2">Green portion of the leader tissue</tissue>
    </source>
</reference>
<sequence length="97" mass="10833">MARQTRQRLGSGLLLLLTVLIIALSVHCNVLNADAMTIVNRHNRPCEEIYIVGEGETLQTISEKCNAPFILFDNPHIQDTDDIYEGLPLKITSLDTL</sequence>
<dbReference type="EMBL" id="EF676949">
    <property type="protein sequence ID" value="ABR16814.1"/>
    <property type="molecule type" value="mRNA"/>
</dbReference>
<protein>
    <recommendedName>
        <fullName evidence="3">LysM domain-containing protein</fullName>
    </recommendedName>
</protein>
<dbReference type="Gene3D" id="3.10.350.10">
    <property type="entry name" value="LysM domain"/>
    <property type="match status" value="1"/>
</dbReference>
<proteinExistence type="evidence at transcript level"/>
<dbReference type="PANTHER" id="PTHR33648">
    <property type="entry name" value="EMBRYO SAC 1"/>
    <property type="match status" value="1"/>
</dbReference>
<dbReference type="InterPro" id="IPR018392">
    <property type="entry name" value="LysM"/>
</dbReference>
<keyword evidence="1" id="KW-0732">Signal</keyword>
<organism evidence="2">
    <name type="scientific">Picea sitchensis</name>
    <name type="common">Sitka spruce</name>
    <name type="synonym">Pinus sitchensis</name>
    <dbReference type="NCBI Taxonomy" id="3332"/>
    <lineage>
        <taxon>Eukaryota</taxon>
        <taxon>Viridiplantae</taxon>
        <taxon>Streptophyta</taxon>
        <taxon>Embryophyta</taxon>
        <taxon>Tracheophyta</taxon>
        <taxon>Spermatophyta</taxon>
        <taxon>Pinopsida</taxon>
        <taxon>Pinidae</taxon>
        <taxon>Conifers I</taxon>
        <taxon>Pinales</taxon>
        <taxon>Pinaceae</taxon>
        <taxon>Picea</taxon>
    </lineage>
</organism>
<dbReference type="AlphaFoldDB" id="B8LMD4"/>
<name>B8LMD4_PICSI</name>
<accession>B8LMD4</accession>
<evidence type="ECO:0000256" key="1">
    <source>
        <dbReference type="SAM" id="SignalP"/>
    </source>
</evidence>
<evidence type="ECO:0008006" key="3">
    <source>
        <dbReference type="Google" id="ProtNLM"/>
    </source>
</evidence>
<evidence type="ECO:0000313" key="2">
    <source>
        <dbReference type="EMBL" id="ABR16814.1"/>
    </source>
</evidence>
<feature type="signal peptide" evidence="1">
    <location>
        <begin position="1"/>
        <end position="28"/>
    </location>
</feature>
<dbReference type="CDD" id="cd00118">
    <property type="entry name" value="LysM"/>
    <property type="match status" value="1"/>
</dbReference>
<dbReference type="InterPro" id="IPR036779">
    <property type="entry name" value="LysM_dom_sf"/>
</dbReference>